<dbReference type="HOGENOM" id="CLU_041527_1_1_10"/>
<evidence type="ECO:0000259" key="1">
    <source>
        <dbReference type="Pfam" id="PF13173"/>
    </source>
</evidence>
<accession>A0A098BYL9</accession>
<gene>
    <name evidence="3" type="ORF">ING2E5B_0491</name>
</gene>
<dbReference type="InterPro" id="IPR041682">
    <property type="entry name" value="AAA_14"/>
</dbReference>
<dbReference type="PANTHER" id="PTHR33295">
    <property type="entry name" value="ATPASE"/>
    <property type="match status" value="1"/>
</dbReference>
<dbReference type="PANTHER" id="PTHR33295:SF20">
    <property type="entry name" value="ATPASE"/>
    <property type="match status" value="1"/>
</dbReference>
<dbReference type="STRING" id="1562970.ING2E5B_0491"/>
<dbReference type="InterPro" id="IPR025420">
    <property type="entry name" value="DUF4143"/>
</dbReference>
<proteinExistence type="predicted"/>
<dbReference type="AlphaFoldDB" id="A0A098BYL9"/>
<name>A0A098BYL9_9BACT</name>
<dbReference type="Pfam" id="PF13635">
    <property type="entry name" value="DUF4143"/>
    <property type="match status" value="1"/>
</dbReference>
<dbReference type="EMBL" id="LN515532">
    <property type="protein sequence ID" value="CEA15258.1"/>
    <property type="molecule type" value="Genomic_DNA"/>
</dbReference>
<reference evidence="3 4" key="1">
    <citation type="submission" date="2014-08" db="EMBL/GenBank/DDBJ databases">
        <authorList>
            <person name="Wibberg D."/>
        </authorList>
    </citation>
    <scope>NUCLEOTIDE SEQUENCE [LARGE SCALE GENOMIC DNA]</scope>
    <source>
        <strain evidence="4">ING2-E5B</strain>
    </source>
</reference>
<feature type="domain" description="DUF4143" evidence="2">
    <location>
        <begin position="222"/>
        <end position="367"/>
    </location>
</feature>
<dbReference type="KEGG" id="pbt:ING2E5B_0491"/>
<keyword evidence="4" id="KW-1185">Reference proteome</keyword>
<evidence type="ECO:0000259" key="2">
    <source>
        <dbReference type="Pfam" id="PF13635"/>
    </source>
</evidence>
<feature type="domain" description="AAA" evidence="1">
    <location>
        <begin position="39"/>
        <end position="174"/>
    </location>
</feature>
<sequence>MEENFEALKKYNFWDNNYPEFGFPRDLYTNKIYESTGNRLIKVLVGQRRVGKSYILRQIIYRLIEGGVNNRNIIYINKEFADFDFIKDYKDLDMLIKVYREELNPEGKVWLFIDEIQNVEGWEHLINSYSQDFVDSYEVFISGSNSKMLSGELATLLSGRYIEFQIFPFSFNEYIGITKKENSKQSYINYMESGGLPELFMLPNEETKRNYISAVKDTVLLRDIIQRHNIKDAKLLEDIFVYLVNNASNLVSITNIVNYFKGKGRNTTYDTVSNYIGYIEDSFIIHRVERYDIRGKEILSGNNKYYINDLSFKNYLYPGFGYGVGYKLENLIYLELRRSGYEVYVGTFRDREIDFVAKKEDRVVYIQSSYILTDEQTIQREYSPLESVEDNYEKFVVSLDDIAFPSNKGIRHIQAWNFSNIIQ</sequence>
<protein>
    <submittedName>
        <fullName evidence="3">ATPase</fullName>
    </submittedName>
</protein>
<organism evidence="3 4">
    <name type="scientific">Fermentimonas caenicola</name>
    <dbReference type="NCBI Taxonomy" id="1562970"/>
    <lineage>
        <taxon>Bacteria</taxon>
        <taxon>Pseudomonadati</taxon>
        <taxon>Bacteroidota</taxon>
        <taxon>Bacteroidia</taxon>
        <taxon>Bacteroidales</taxon>
        <taxon>Dysgonomonadaceae</taxon>
        <taxon>Fermentimonas</taxon>
    </lineage>
</organism>
<evidence type="ECO:0000313" key="4">
    <source>
        <dbReference type="Proteomes" id="UP000032417"/>
    </source>
</evidence>
<dbReference type="OrthoDB" id="9801840at2"/>
<evidence type="ECO:0000313" key="3">
    <source>
        <dbReference type="EMBL" id="CEA15258.1"/>
    </source>
</evidence>
<dbReference type="SUPFAM" id="SSF52540">
    <property type="entry name" value="P-loop containing nucleoside triphosphate hydrolases"/>
    <property type="match status" value="1"/>
</dbReference>
<dbReference type="Pfam" id="PF13173">
    <property type="entry name" value="AAA_14"/>
    <property type="match status" value="1"/>
</dbReference>
<dbReference type="Proteomes" id="UP000032417">
    <property type="component" value="Chromosome 1"/>
</dbReference>
<dbReference type="InterPro" id="IPR027417">
    <property type="entry name" value="P-loop_NTPase"/>
</dbReference>
<dbReference type="PATRIC" id="fig|1562970.3.peg.485"/>